<keyword evidence="2" id="KW-0813">Transport</keyword>
<evidence type="ECO:0000256" key="10">
    <source>
        <dbReference type="ARBA" id="ARBA00039098"/>
    </source>
</evidence>
<protein>
    <recommendedName>
        <fullName evidence="11">Nickel import system ATP-binding protein NikD</fullName>
        <ecNumber evidence="10">7.2.2.11</ecNumber>
    </recommendedName>
</protein>
<keyword evidence="8" id="KW-0472">Membrane</keyword>
<dbReference type="PROSITE" id="PS50893">
    <property type="entry name" value="ABC_TRANSPORTER_2"/>
    <property type="match status" value="2"/>
</dbReference>
<evidence type="ECO:0000256" key="5">
    <source>
        <dbReference type="ARBA" id="ARBA00022840"/>
    </source>
</evidence>
<accession>Q649K0</accession>
<reference evidence="14" key="1">
    <citation type="journal article" date="2004" name="Science">
        <title>Reverse methanogenesis: testing the hypothesis with environmental genomics.</title>
        <authorList>
            <person name="Hallam S.J."/>
            <person name="Putnam N."/>
            <person name="Preston C.M."/>
            <person name="Detter J.C."/>
            <person name="Rokhsar D."/>
            <person name="Richardson P.M."/>
            <person name="DeLong E.F."/>
        </authorList>
    </citation>
    <scope>NUCLEOTIDE SEQUENCE</scope>
</reference>
<dbReference type="GO" id="GO:0005886">
    <property type="term" value="C:plasma membrane"/>
    <property type="evidence" value="ECO:0007669"/>
    <property type="project" value="UniProtKB-SubCell"/>
</dbReference>
<dbReference type="NCBIfam" id="NF008453">
    <property type="entry name" value="PRK11308.1"/>
    <property type="match status" value="2"/>
</dbReference>
<dbReference type="InterPro" id="IPR013563">
    <property type="entry name" value="Oligopep_ABC_C"/>
</dbReference>
<dbReference type="NCBIfam" id="TIGR01727">
    <property type="entry name" value="oligo_HPY"/>
    <property type="match status" value="2"/>
</dbReference>
<dbReference type="InterPro" id="IPR003593">
    <property type="entry name" value="AAA+_ATPase"/>
</dbReference>
<keyword evidence="7" id="KW-0406">Ion transport</keyword>
<evidence type="ECO:0000256" key="3">
    <source>
        <dbReference type="ARBA" id="ARBA00022475"/>
    </source>
</evidence>
<dbReference type="CDD" id="cd03257">
    <property type="entry name" value="ABC_NikE_OppD_transporters"/>
    <property type="match status" value="2"/>
</dbReference>
<dbReference type="EMBL" id="AY714863">
    <property type="protein sequence ID" value="AAU83927.1"/>
    <property type="molecule type" value="Genomic_DNA"/>
</dbReference>
<dbReference type="PANTHER" id="PTHR43297:SF13">
    <property type="entry name" value="NICKEL ABC TRANSPORTER, ATP-BINDING PROTEIN"/>
    <property type="match status" value="1"/>
</dbReference>
<dbReference type="GO" id="GO:0016887">
    <property type="term" value="F:ATP hydrolysis activity"/>
    <property type="evidence" value="ECO:0007669"/>
    <property type="project" value="InterPro"/>
</dbReference>
<dbReference type="InterPro" id="IPR003439">
    <property type="entry name" value="ABC_transporter-like_ATP-bd"/>
</dbReference>
<comment type="catalytic activity">
    <reaction evidence="12">
        <text>Ni(2+)(out) + ATP + H2O = Ni(2+)(in) + ADP + phosphate + H(+)</text>
        <dbReference type="Rhea" id="RHEA:15557"/>
        <dbReference type="ChEBI" id="CHEBI:15377"/>
        <dbReference type="ChEBI" id="CHEBI:15378"/>
        <dbReference type="ChEBI" id="CHEBI:30616"/>
        <dbReference type="ChEBI" id="CHEBI:43474"/>
        <dbReference type="ChEBI" id="CHEBI:49786"/>
        <dbReference type="ChEBI" id="CHEBI:456216"/>
        <dbReference type="EC" id="7.2.2.11"/>
    </reaction>
    <physiologicalReaction direction="left-to-right" evidence="12">
        <dbReference type="Rhea" id="RHEA:15558"/>
    </physiologicalReaction>
</comment>
<evidence type="ECO:0000256" key="7">
    <source>
        <dbReference type="ARBA" id="ARBA00023065"/>
    </source>
</evidence>
<gene>
    <name evidence="14" type="ORF">GZ35A2_2</name>
</gene>
<evidence type="ECO:0000256" key="11">
    <source>
        <dbReference type="ARBA" id="ARBA00044143"/>
    </source>
</evidence>
<dbReference type="Gene3D" id="3.40.50.300">
    <property type="entry name" value="P-loop containing nucleotide triphosphate hydrolases"/>
    <property type="match status" value="2"/>
</dbReference>
<evidence type="ECO:0000256" key="4">
    <source>
        <dbReference type="ARBA" id="ARBA00022741"/>
    </source>
</evidence>
<evidence type="ECO:0000256" key="6">
    <source>
        <dbReference type="ARBA" id="ARBA00022967"/>
    </source>
</evidence>
<keyword evidence="5 14" id="KW-0067">ATP-binding</keyword>
<evidence type="ECO:0000259" key="13">
    <source>
        <dbReference type="PROSITE" id="PS50893"/>
    </source>
</evidence>
<keyword evidence="3" id="KW-1003">Cell membrane</keyword>
<name>Q649K0_UNCAG</name>
<keyword evidence="4" id="KW-0547">Nucleotide-binding</keyword>
<dbReference type="AlphaFoldDB" id="Q649K0"/>
<proteinExistence type="predicted"/>
<comment type="subunit">
    <text evidence="9">The complex is composed of two ATP-binding proteins (NikD and NikE), two transmembrane proteins (NikB and NikC) and a solute-binding protein (NikA).</text>
</comment>
<dbReference type="SMART" id="SM00382">
    <property type="entry name" value="AAA"/>
    <property type="match status" value="2"/>
</dbReference>
<evidence type="ECO:0000256" key="12">
    <source>
        <dbReference type="ARBA" id="ARBA00048610"/>
    </source>
</evidence>
<dbReference type="InterPro" id="IPR050388">
    <property type="entry name" value="ABC_Ni/Peptide_Import"/>
</dbReference>
<dbReference type="InterPro" id="IPR017871">
    <property type="entry name" value="ABC_transporter-like_CS"/>
</dbReference>
<dbReference type="InterPro" id="IPR027417">
    <property type="entry name" value="P-loop_NTPase"/>
</dbReference>
<reference evidence="14" key="2">
    <citation type="submission" date="2004-08" db="EMBL/GenBank/DDBJ databases">
        <authorList>
            <person name="Putnam N."/>
            <person name="Detter J.C."/>
            <person name="Richardson P.M."/>
            <person name="Rokhsar D."/>
        </authorList>
    </citation>
    <scope>NUCLEOTIDE SEQUENCE</scope>
</reference>
<evidence type="ECO:0000256" key="8">
    <source>
        <dbReference type="ARBA" id="ARBA00023136"/>
    </source>
</evidence>
<evidence type="ECO:0000256" key="2">
    <source>
        <dbReference type="ARBA" id="ARBA00022448"/>
    </source>
</evidence>
<keyword evidence="6" id="KW-1278">Translocase</keyword>
<dbReference type="GO" id="GO:0015413">
    <property type="term" value="F:ABC-type nickel transporter activity"/>
    <property type="evidence" value="ECO:0007669"/>
    <property type="project" value="UniProtKB-EC"/>
</dbReference>
<feature type="domain" description="ABC transporter" evidence="13">
    <location>
        <begin position="1"/>
        <end position="220"/>
    </location>
</feature>
<evidence type="ECO:0000313" key="14">
    <source>
        <dbReference type="EMBL" id="AAU83927.1"/>
    </source>
</evidence>
<comment type="subcellular location">
    <subcellularLocation>
        <location evidence="1">Cell membrane</location>
        <topology evidence="1">Peripheral membrane protein</topology>
    </subcellularLocation>
</comment>
<evidence type="ECO:0000256" key="1">
    <source>
        <dbReference type="ARBA" id="ARBA00004202"/>
    </source>
</evidence>
<dbReference type="Pfam" id="PF00005">
    <property type="entry name" value="ABC_tran"/>
    <property type="match status" value="2"/>
</dbReference>
<dbReference type="GO" id="GO:0005524">
    <property type="term" value="F:ATP binding"/>
    <property type="evidence" value="ECO:0007669"/>
    <property type="project" value="UniProtKB-KW"/>
</dbReference>
<dbReference type="Pfam" id="PF08352">
    <property type="entry name" value="oligo_HPY"/>
    <property type="match status" value="2"/>
</dbReference>
<organism evidence="14">
    <name type="scientific">Uncultured archaeon GZfos26G2</name>
    <dbReference type="NCBI Taxonomy" id="3386331"/>
    <lineage>
        <taxon>Archaea</taxon>
        <taxon>Methanobacteriati</taxon>
        <taxon>Methanobacteriota</taxon>
        <taxon>Stenosarchaea group</taxon>
        <taxon>Methanomicrobia</taxon>
        <taxon>Candidatus Methanophagales</taxon>
        <taxon>Candidatus Methanophagaceae</taxon>
        <taxon>Candidatus Methanophaga</taxon>
    </lineage>
</organism>
<sequence length="585" mass="64905">MKRGESLAIVGGSGGGKTTLGLSIMGLVEGTVRGEILLDGKNLVAVPEKALRKIRWNQIAMVFQNVENALNPVYTVLDQVSEPIVAHNLRDRYDAKRRAEELMKMVNLPEGRFLAYPHQLSGGEKQRVLIAMALANDPDLIIMDEPTTALDALTKVEIINLIRNMCNERELTILLLTHDLYAASMLSDRMAVLYAGRILESGFTPALLSNPRHPYTRGLIRCYPNMTTTKDLQGIKGMMDFLDTGCPFHPRCTQSIGICREKAPKLEENDGRFIACHRGGIIPLLEVREVSKTFDSVKAIDSIDLTLYEGETLALVGESGSGKTTTAKTVIGLFEATEGQMYLEGERILGRDRNFYQSVQMIFQNPMEALSHRLSVQEAVREPLDIQKQGNREQRESMVRHILDEVELPSTQSFMNKYPHQLSQGEAQRVGIARALILNPKLLIADEPTSALDASTQAKVVKLLLNLQEKRGIGMLFITHNLALARKISDRLAVMLKGNIVEEGPSNEIISSPLHPYTKDLLKAAPTLSANVPVVPKNNKNDGQGCPYANRCSKATEVCFKEKPKLRSCSSHRVACMNLKPEKEE</sequence>
<dbReference type="SUPFAM" id="SSF52540">
    <property type="entry name" value="P-loop containing nucleoside triphosphate hydrolases"/>
    <property type="match status" value="2"/>
</dbReference>
<dbReference type="PROSITE" id="PS00211">
    <property type="entry name" value="ABC_TRANSPORTER_1"/>
    <property type="match status" value="2"/>
</dbReference>
<dbReference type="PANTHER" id="PTHR43297">
    <property type="entry name" value="OLIGOPEPTIDE TRANSPORT ATP-BINDING PROTEIN APPD"/>
    <property type="match status" value="1"/>
</dbReference>
<dbReference type="EC" id="7.2.2.11" evidence="10"/>
<evidence type="ECO:0000256" key="9">
    <source>
        <dbReference type="ARBA" id="ARBA00038669"/>
    </source>
</evidence>
<dbReference type="GO" id="GO:0015833">
    <property type="term" value="P:peptide transport"/>
    <property type="evidence" value="ECO:0007669"/>
    <property type="project" value="InterPro"/>
</dbReference>
<feature type="domain" description="ABC transporter" evidence="13">
    <location>
        <begin position="285"/>
        <end position="522"/>
    </location>
</feature>